<organism evidence="9 10">
    <name type="scientific">Alkalimarinus alittae</name>
    <dbReference type="NCBI Taxonomy" id="2961619"/>
    <lineage>
        <taxon>Bacteria</taxon>
        <taxon>Pseudomonadati</taxon>
        <taxon>Pseudomonadota</taxon>
        <taxon>Gammaproteobacteria</taxon>
        <taxon>Alteromonadales</taxon>
        <taxon>Alteromonadaceae</taxon>
        <taxon>Alkalimarinus</taxon>
    </lineage>
</organism>
<evidence type="ECO:0000256" key="6">
    <source>
        <dbReference type="ARBA" id="ARBA00023136"/>
    </source>
</evidence>
<dbReference type="PANTHER" id="PTHR30506:SF3">
    <property type="entry name" value="UPF0126 INNER MEMBRANE PROTEIN YADS-RELATED"/>
    <property type="match status" value="1"/>
</dbReference>
<proteinExistence type="inferred from homology"/>
<comment type="subcellular location">
    <subcellularLocation>
        <location evidence="1">Cell membrane</location>
        <topology evidence="1">Multi-pass membrane protein</topology>
    </subcellularLocation>
</comment>
<evidence type="ECO:0000256" key="5">
    <source>
        <dbReference type="ARBA" id="ARBA00022989"/>
    </source>
</evidence>
<feature type="domain" description="Glycine transporter" evidence="8">
    <location>
        <begin position="101"/>
        <end position="173"/>
    </location>
</feature>
<name>A0ABY6N2H2_9ALTE</name>
<gene>
    <name evidence="9" type="ORF">NKI27_00710</name>
</gene>
<feature type="transmembrane region" description="Helical" evidence="7">
    <location>
        <begin position="73"/>
        <end position="89"/>
    </location>
</feature>
<evidence type="ECO:0000256" key="4">
    <source>
        <dbReference type="ARBA" id="ARBA00022692"/>
    </source>
</evidence>
<evidence type="ECO:0000313" key="9">
    <source>
        <dbReference type="EMBL" id="UZE96298.1"/>
    </source>
</evidence>
<keyword evidence="6 7" id="KW-0472">Membrane</keyword>
<protein>
    <submittedName>
        <fullName evidence="9">Trimeric intracellular cation channel family protein</fullName>
    </submittedName>
</protein>
<feature type="transmembrane region" description="Helical" evidence="7">
    <location>
        <begin position="101"/>
        <end position="119"/>
    </location>
</feature>
<dbReference type="PANTHER" id="PTHR30506">
    <property type="entry name" value="INNER MEMBRANE PROTEIN"/>
    <property type="match status" value="1"/>
</dbReference>
<evidence type="ECO:0000256" key="3">
    <source>
        <dbReference type="ARBA" id="ARBA00022475"/>
    </source>
</evidence>
<feature type="transmembrane region" description="Helical" evidence="7">
    <location>
        <begin position="12"/>
        <end position="34"/>
    </location>
</feature>
<evidence type="ECO:0000256" key="7">
    <source>
        <dbReference type="SAM" id="Phobius"/>
    </source>
</evidence>
<dbReference type="Proteomes" id="UP001163739">
    <property type="component" value="Chromosome"/>
</dbReference>
<accession>A0ABY6N2H2</accession>
<comment type="similarity">
    <text evidence="2">Belongs to the UPF0126 family.</text>
</comment>
<keyword evidence="5 7" id="KW-1133">Transmembrane helix</keyword>
<dbReference type="EMBL" id="CP100390">
    <property type="protein sequence ID" value="UZE96298.1"/>
    <property type="molecule type" value="Genomic_DNA"/>
</dbReference>
<reference evidence="9" key="1">
    <citation type="submission" date="2022-06" db="EMBL/GenBank/DDBJ databases">
        <title>Alkalimarinus sp. nov., isolated from gut of a Alitta virens.</title>
        <authorList>
            <person name="Yang A.I."/>
            <person name="Shin N.-R."/>
        </authorList>
    </citation>
    <scope>NUCLEOTIDE SEQUENCE</scope>
    <source>
        <strain evidence="9">A2M4</strain>
    </source>
</reference>
<evidence type="ECO:0000256" key="2">
    <source>
        <dbReference type="ARBA" id="ARBA00008193"/>
    </source>
</evidence>
<dbReference type="InterPro" id="IPR005115">
    <property type="entry name" value="Gly_transporter"/>
</dbReference>
<feature type="transmembrane region" description="Helical" evidence="7">
    <location>
        <begin position="158"/>
        <end position="176"/>
    </location>
</feature>
<evidence type="ECO:0000313" key="10">
    <source>
        <dbReference type="Proteomes" id="UP001163739"/>
    </source>
</evidence>
<evidence type="ECO:0000259" key="8">
    <source>
        <dbReference type="Pfam" id="PF03458"/>
    </source>
</evidence>
<feature type="transmembrane region" description="Helical" evidence="7">
    <location>
        <begin position="41"/>
        <end position="61"/>
    </location>
</feature>
<evidence type="ECO:0000256" key="1">
    <source>
        <dbReference type="ARBA" id="ARBA00004651"/>
    </source>
</evidence>
<dbReference type="RefSeq" id="WP_265047783.1">
    <property type="nucleotide sequence ID" value="NZ_CP100390.1"/>
</dbReference>
<feature type="domain" description="Glycine transporter" evidence="8">
    <location>
        <begin position="18"/>
        <end position="88"/>
    </location>
</feature>
<feature type="transmembrane region" description="Helical" evidence="7">
    <location>
        <begin position="125"/>
        <end position="146"/>
    </location>
</feature>
<keyword evidence="10" id="KW-1185">Reference proteome</keyword>
<dbReference type="Pfam" id="PF03458">
    <property type="entry name" value="Gly_transporter"/>
    <property type="match status" value="2"/>
</dbReference>
<keyword evidence="3" id="KW-1003">Cell membrane</keyword>
<keyword evidence="4 7" id="KW-0812">Transmembrane</keyword>
<sequence>MINFAGENWAALFIDSASTFGLVVFAISGALAAGRYKMDPVGFVVLGAVTAIGGGTMRSLLLDEPVSWVVDPNLLLFVVLVSLLTYFFIPGRTARWKAMTWFDALGLAAFSVTGAQATLSAGAGWQIAIAMGVVTATGGGVIRDVLCNQQPFVLRGELYASTALAGAGIFVSLVALAFTTPTAMICGFVTTLVLRGSAIIYGIELGEPGEWFHTTKKRAAKTASAKNDNQT</sequence>